<evidence type="ECO:0000313" key="2">
    <source>
        <dbReference type="Proteomes" id="UP000282529"/>
    </source>
</evidence>
<organism evidence="1 2">
    <name type="scientific">Paenibacillus rhizophilus</name>
    <dbReference type="NCBI Taxonomy" id="1850366"/>
    <lineage>
        <taxon>Bacteria</taxon>
        <taxon>Bacillati</taxon>
        <taxon>Bacillota</taxon>
        <taxon>Bacilli</taxon>
        <taxon>Bacillales</taxon>
        <taxon>Paenibacillaceae</taxon>
        <taxon>Paenibacillus</taxon>
    </lineage>
</organism>
<name>A0A3N9P2I3_9BACL</name>
<sequence>MTQVQNMTDQQLNRALAVLMYNARVCGRDTDSRVVIMGDFGEYNTHPLTGGWRTAVWRATEEEAWADIPNYSGDPAASLEVQAAAIAKDVDAYLSNLFDETCDPDKPIWTSKVVGRMMTASHRERAMAAYQVLKDHTATGYA</sequence>
<dbReference type="AlphaFoldDB" id="A0A3N9P2I3"/>
<accession>A0A3N9P2I3</accession>
<dbReference type="Proteomes" id="UP000282529">
    <property type="component" value="Unassembled WGS sequence"/>
</dbReference>
<reference evidence="1 2" key="1">
    <citation type="submission" date="2018-11" db="EMBL/GenBank/DDBJ databases">
        <title>Genome sequence of strain 7197.</title>
        <authorList>
            <person name="Gao J."/>
            <person name="Sun J."/>
        </authorList>
    </citation>
    <scope>NUCLEOTIDE SEQUENCE [LARGE SCALE GENOMIC DNA]</scope>
    <source>
        <strain evidence="1 2">7197</strain>
    </source>
</reference>
<comment type="caution">
    <text evidence="1">The sequence shown here is derived from an EMBL/GenBank/DDBJ whole genome shotgun (WGS) entry which is preliminary data.</text>
</comment>
<gene>
    <name evidence="1" type="ORF">EH198_17885</name>
</gene>
<dbReference type="RefSeq" id="WP_124696870.1">
    <property type="nucleotide sequence ID" value="NZ_JBHUFE010000041.1"/>
</dbReference>
<evidence type="ECO:0008006" key="3">
    <source>
        <dbReference type="Google" id="ProtNLM"/>
    </source>
</evidence>
<dbReference type="OrthoDB" id="2659088at2"/>
<proteinExistence type="predicted"/>
<evidence type="ECO:0000313" key="1">
    <source>
        <dbReference type="EMBL" id="RQW09949.1"/>
    </source>
</evidence>
<keyword evidence="2" id="KW-1185">Reference proteome</keyword>
<dbReference type="EMBL" id="RQPI01000011">
    <property type="protein sequence ID" value="RQW09949.1"/>
    <property type="molecule type" value="Genomic_DNA"/>
</dbReference>
<protein>
    <recommendedName>
        <fullName evidence="3">Phage ABA sandwich domain-containing protein</fullName>
    </recommendedName>
</protein>